<evidence type="ECO:0000256" key="7">
    <source>
        <dbReference type="PROSITE-ProRule" id="PRU00339"/>
    </source>
</evidence>
<evidence type="ECO:0000256" key="3">
    <source>
        <dbReference type="ARBA" id="ARBA00022737"/>
    </source>
</evidence>
<dbReference type="PROSITE" id="PS50005">
    <property type="entry name" value="TPR"/>
    <property type="match status" value="1"/>
</dbReference>
<keyword evidence="4" id="KW-0833">Ubl conjugation pathway</keyword>
<dbReference type="SMART" id="SM00028">
    <property type="entry name" value="TPR"/>
    <property type="match status" value="3"/>
</dbReference>
<evidence type="ECO:0000256" key="4">
    <source>
        <dbReference type="ARBA" id="ARBA00022786"/>
    </source>
</evidence>
<comment type="catalytic activity">
    <reaction evidence="1">
        <text>S-ubiquitinyl-[E2 ubiquitin-conjugating enzyme]-L-cysteine + [acceptor protein]-L-lysine = [E2 ubiquitin-conjugating enzyme]-L-cysteine + N(6)-ubiquitinyl-[acceptor protein]-L-lysine.</text>
        <dbReference type="EC" id="2.3.2.27"/>
    </reaction>
</comment>
<accession>A0A420I4V9</accession>
<gene>
    <name evidence="9" type="ORF">OnM2_017026</name>
</gene>
<dbReference type="GO" id="GO:0000209">
    <property type="term" value="P:protein polyubiquitination"/>
    <property type="evidence" value="ECO:0007669"/>
    <property type="project" value="TreeGrafter"/>
</dbReference>
<dbReference type="Pfam" id="PF04564">
    <property type="entry name" value="U-box"/>
    <property type="match status" value="1"/>
</dbReference>
<dbReference type="InterPro" id="IPR019734">
    <property type="entry name" value="TPR_rpt"/>
</dbReference>
<feature type="domain" description="U-box" evidence="8">
    <location>
        <begin position="212"/>
        <end position="285"/>
    </location>
</feature>
<dbReference type="SUPFAM" id="SSF48452">
    <property type="entry name" value="TPR-like"/>
    <property type="match status" value="1"/>
</dbReference>
<keyword evidence="5 7" id="KW-0802">TPR repeat</keyword>
<comment type="caution">
    <text evidence="9">The sequence shown here is derived from an EMBL/GenBank/DDBJ whole genome shotgun (WGS) entry which is preliminary data.</text>
</comment>
<keyword evidence="3" id="KW-0677">Repeat</keyword>
<dbReference type="Proteomes" id="UP000286134">
    <property type="component" value="Unassembled WGS sequence"/>
</dbReference>
<keyword evidence="6" id="KW-0697">Rotamase</keyword>
<dbReference type="GO" id="GO:0006515">
    <property type="term" value="P:protein quality control for misfolded or incompletely synthesized proteins"/>
    <property type="evidence" value="ECO:0007669"/>
    <property type="project" value="TreeGrafter"/>
</dbReference>
<evidence type="ECO:0000256" key="1">
    <source>
        <dbReference type="ARBA" id="ARBA00000900"/>
    </source>
</evidence>
<dbReference type="GO" id="GO:0071218">
    <property type="term" value="P:cellular response to misfolded protein"/>
    <property type="evidence" value="ECO:0007669"/>
    <property type="project" value="TreeGrafter"/>
</dbReference>
<proteinExistence type="predicted"/>
<dbReference type="PROSITE" id="PS51698">
    <property type="entry name" value="U_BOX"/>
    <property type="match status" value="1"/>
</dbReference>
<evidence type="ECO:0000256" key="6">
    <source>
        <dbReference type="ARBA" id="ARBA00023110"/>
    </source>
</evidence>
<dbReference type="Pfam" id="PF13432">
    <property type="entry name" value="TPR_16"/>
    <property type="match status" value="1"/>
</dbReference>
<dbReference type="GO" id="GO:0003755">
    <property type="term" value="F:peptidyl-prolyl cis-trans isomerase activity"/>
    <property type="evidence" value="ECO:0007669"/>
    <property type="project" value="UniProtKB-KW"/>
</dbReference>
<dbReference type="SMART" id="SM00504">
    <property type="entry name" value="Ubox"/>
    <property type="match status" value="1"/>
</dbReference>
<evidence type="ECO:0000256" key="5">
    <source>
        <dbReference type="ARBA" id="ARBA00022803"/>
    </source>
</evidence>
<dbReference type="InterPro" id="IPR013105">
    <property type="entry name" value="TPR_2"/>
</dbReference>
<keyword evidence="2" id="KW-0808">Transferase</keyword>
<dbReference type="SUPFAM" id="SSF57850">
    <property type="entry name" value="RING/U-box"/>
    <property type="match status" value="1"/>
</dbReference>
<dbReference type="GO" id="GO:0061630">
    <property type="term" value="F:ubiquitin protein ligase activity"/>
    <property type="evidence" value="ECO:0007669"/>
    <property type="project" value="UniProtKB-EC"/>
</dbReference>
<keyword evidence="6" id="KW-0413">Isomerase</keyword>
<keyword evidence="10" id="KW-1185">Reference proteome</keyword>
<dbReference type="PANTHER" id="PTHR46803">
    <property type="entry name" value="E3 UBIQUITIN-PROTEIN LIGASE CHIP"/>
    <property type="match status" value="1"/>
</dbReference>
<dbReference type="PANTHER" id="PTHR46803:SF2">
    <property type="entry name" value="E3 UBIQUITIN-PROTEIN LIGASE CHIP"/>
    <property type="match status" value="1"/>
</dbReference>
<evidence type="ECO:0000259" key="8">
    <source>
        <dbReference type="PROSITE" id="PS51698"/>
    </source>
</evidence>
<dbReference type="OrthoDB" id="629492at2759"/>
<name>A0A420I4V9_9PEZI</name>
<reference evidence="9 10" key="1">
    <citation type="journal article" date="2018" name="BMC Genomics">
        <title>Comparative genome analyses reveal sequence features reflecting distinct modes of host-adaptation between dicot and monocot powdery mildew.</title>
        <authorList>
            <person name="Wu Y."/>
            <person name="Ma X."/>
            <person name="Pan Z."/>
            <person name="Kale S.D."/>
            <person name="Song Y."/>
            <person name="King H."/>
            <person name="Zhang Q."/>
            <person name="Presley C."/>
            <person name="Deng X."/>
            <person name="Wei C.I."/>
            <person name="Xiao S."/>
        </authorList>
    </citation>
    <scope>NUCLEOTIDE SEQUENCE [LARGE SCALE GENOMIC DNA]</scope>
    <source>
        <strain evidence="9">UMSG2</strain>
    </source>
</reference>
<dbReference type="Gene3D" id="3.30.40.10">
    <property type="entry name" value="Zinc/RING finger domain, C3HC4 (zinc finger)"/>
    <property type="match status" value="1"/>
</dbReference>
<feature type="repeat" description="TPR" evidence="7">
    <location>
        <begin position="13"/>
        <end position="46"/>
    </location>
</feature>
<dbReference type="InterPro" id="IPR013083">
    <property type="entry name" value="Znf_RING/FYVE/PHD"/>
</dbReference>
<evidence type="ECO:0000256" key="2">
    <source>
        <dbReference type="ARBA" id="ARBA00022679"/>
    </source>
</evidence>
<dbReference type="InterPro" id="IPR011990">
    <property type="entry name" value="TPR-like_helical_dom_sf"/>
</dbReference>
<dbReference type="GO" id="GO:0043161">
    <property type="term" value="P:proteasome-mediated ubiquitin-dependent protein catabolic process"/>
    <property type="evidence" value="ECO:0007669"/>
    <property type="project" value="TreeGrafter"/>
</dbReference>
<protein>
    <submittedName>
        <fullName evidence="9">STIP1 homology and U box-containing protein 1</fullName>
    </submittedName>
</protein>
<dbReference type="STRING" id="212602.A0A420I4V9"/>
<dbReference type="AlphaFoldDB" id="A0A420I4V9"/>
<evidence type="ECO:0000313" key="9">
    <source>
        <dbReference type="EMBL" id="RKF64684.1"/>
    </source>
</evidence>
<dbReference type="EMBL" id="MCFK01001727">
    <property type="protein sequence ID" value="RKF64684.1"/>
    <property type="molecule type" value="Genomic_DNA"/>
</dbReference>
<sequence>MVNQGLPHNVQAAIDFKEQGNKYYKSGDYARAEKLYTEAINCDPKNHLLYTNRAMVLLKLNLHDRVIEDAIYAIRLHPLNMKAYFQLAQAQLALNSYQEALHSAKMAHKFCMEEMYEGTKGANSIEPITELVMKCKKMDWEARERKRETSRSKLFHEAQSGLIERRDKLIAELRNAGEENVERIKEIEVEYDGMIEEFKRVWGMATGEKKREVPDWCIDDITFSVMLDPVITKTGQSYDKASILKHLKRSETDPLTREPLRPQDLRPNLALRDACEEFLRENGWAAEW</sequence>
<dbReference type="Gene3D" id="1.25.40.10">
    <property type="entry name" value="Tetratricopeptide repeat domain"/>
    <property type="match status" value="1"/>
</dbReference>
<dbReference type="GO" id="GO:0051087">
    <property type="term" value="F:protein-folding chaperone binding"/>
    <property type="evidence" value="ECO:0007669"/>
    <property type="project" value="TreeGrafter"/>
</dbReference>
<organism evidence="9 10">
    <name type="scientific">Erysiphe neolycopersici</name>
    <dbReference type="NCBI Taxonomy" id="212602"/>
    <lineage>
        <taxon>Eukaryota</taxon>
        <taxon>Fungi</taxon>
        <taxon>Dikarya</taxon>
        <taxon>Ascomycota</taxon>
        <taxon>Pezizomycotina</taxon>
        <taxon>Leotiomycetes</taxon>
        <taxon>Erysiphales</taxon>
        <taxon>Erysiphaceae</taxon>
        <taxon>Erysiphe</taxon>
    </lineage>
</organism>
<dbReference type="Pfam" id="PF07719">
    <property type="entry name" value="TPR_2"/>
    <property type="match status" value="1"/>
</dbReference>
<dbReference type="GO" id="GO:0005737">
    <property type="term" value="C:cytoplasm"/>
    <property type="evidence" value="ECO:0007669"/>
    <property type="project" value="TreeGrafter"/>
</dbReference>
<dbReference type="InterPro" id="IPR003613">
    <property type="entry name" value="Ubox_domain"/>
</dbReference>
<dbReference type="GO" id="GO:0045862">
    <property type="term" value="P:positive regulation of proteolysis"/>
    <property type="evidence" value="ECO:0007669"/>
    <property type="project" value="TreeGrafter"/>
</dbReference>
<evidence type="ECO:0000313" key="10">
    <source>
        <dbReference type="Proteomes" id="UP000286134"/>
    </source>
</evidence>